<dbReference type="SUPFAM" id="SSF51735">
    <property type="entry name" value="NAD(P)-binding Rossmann-fold domains"/>
    <property type="match status" value="1"/>
</dbReference>
<feature type="domain" description="Ketoreductase" evidence="2">
    <location>
        <begin position="16"/>
        <end position="155"/>
    </location>
</feature>
<proteinExistence type="predicted"/>
<comment type="caution">
    <text evidence="3">The sequence shown here is derived from an EMBL/GenBank/DDBJ whole genome shotgun (WGS) entry which is preliminary data.</text>
</comment>
<dbReference type="AlphaFoldDB" id="A0A9Q3MA31"/>
<dbReference type="GO" id="GO:0016491">
    <property type="term" value="F:oxidoreductase activity"/>
    <property type="evidence" value="ECO:0007669"/>
    <property type="project" value="UniProtKB-KW"/>
</dbReference>
<accession>A0A9Q3MA31</accession>
<dbReference type="Gene3D" id="3.40.50.720">
    <property type="entry name" value="NAD(P)-binding Rossmann-like Domain"/>
    <property type="match status" value="1"/>
</dbReference>
<dbReference type="PANTHER" id="PTHR43157:SF31">
    <property type="entry name" value="PHOSPHATIDYLINOSITOL-GLYCAN BIOSYNTHESIS CLASS F PROTEIN"/>
    <property type="match status" value="1"/>
</dbReference>
<keyword evidence="1" id="KW-0560">Oxidoreductase</keyword>
<evidence type="ECO:0000256" key="1">
    <source>
        <dbReference type="ARBA" id="ARBA00023002"/>
    </source>
</evidence>
<dbReference type="RefSeq" id="WP_221133889.1">
    <property type="nucleotide sequence ID" value="NZ_JABDYC010000009.1"/>
</dbReference>
<dbReference type="InterPro" id="IPR036291">
    <property type="entry name" value="NAD(P)-bd_dom_sf"/>
</dbReference>
<protein>
    <submittedName>
        <fullName evidence="3">SDR family oxidoreductase</fullName>
    </submittedName>
</protein>
<dbReference type="InterPro" id="IPR002347">
    <property type="entry name" value="SDR_fam"/>
</dbReference>
<dbReference type="EMBL" id="JABDYC010000009">
    <property type="protein sequence ID" value="MBX5025468.1"/>
    <property type="molecule type" value="Genomic_DNA"/>
</dbReference>
<dbReference type="SMART" id="SM00822">
    <property type="entry name" value="PKS_KR"/>
    <property type="match status" value="1"/>
</dbReference>
<dbReference type="NCBIfam" id="NF004846">
    <property type="entry name" value="PRK06197.1"/>
    <property type="match status" value="1"/>
</dbReference>
<dbReference type="Pfam" id="PF00106">
    <property type="entry name" value="adh_short"/>
    <property type="match status" value="1"/>
</dbReference>
<sequence length="327" mass="35485">MPKPWNAGDIPPQHGRTFVVTGTGGLGFESALALAKAGGDVIIAGRDRAKGKDAVNRIKTITQNARVSFEVIDLANLTSVKAMASRLEEICPSIDVLINNAGVMTPPTRRTTDDGFELQFGTNYLAHFALTAHLLPLLQRAPRPRVVTLSSIAVKSAGVVIDFENLQAERSYKPMPAYAQSKLACLMFALELQRRSDAADWGIRSIAAHPGVSRTNLLHNAPGRYSMHGIMRSLLWFLFQPAAQGALPTLFAATSPDAKYGGYYGPGRLWETRGSPTVAPIPMQALDLHIADQLWRISEELTGLRFGENQALPQTSGFDDFEASMEG</sequence>
<dbReference type="PRINTS" id="PR00081">
    <property type="entry name" value="GDHRDH"/>
</dbReference>
<evidence type="ECO:0000313" key="4">
    <source>
        <dbReference type="Proteomes" id="UP000749740"/>
    </source>
</evidence>
<evidence type="ECO:0000313" key="3">
    <source>
        <dbReference type="EMBL" id="MBX5025468.1"/>
    </source>
</evidence>
<organism evidence="3 4">
    <name type="scientific">Rhizobium lentis</name>
    <dbReference type="NCBI Taxonomy" id="1138194"/>
    <lineage>
        <taxon>Bacteria</taxon>
        <taxon>Pseudomonadati</taxon>
        <taxon>Pseudomonadota</taxon>
        <taxon>Alphaproteobacteria</taxon>
        <taxon>Hyphomicrobiales</taxon>
        <taxon>Rhizobiaceae</taxon>
        <taxon>Rhizobium/Agrobacterium group</taxon>
        <taxon>Rhizobium</taxon>
    </lineage>
</organism>
<name>A0A9Q3MA31_9HYPH</name>
<dbReference type="InterPro" id="IPR057326">
    <property type="entry name" value="KR_dom"/>
</dbReference>
<dbReference type="Proteomes" id="UP000749740">
    <property type="component" value="Unassembled WGS sequence"/>
</dbReference>
<dbReference type="CDD" id="cd05327">
    <property type="entry name" value="retinol-DH_like_SDR_c_like"/>
    <property type="match status" value="1"/>
</dbReference>
<reference evidence="3" key="1">
    <citation type="submission" date="2020-04" db="EMBL/GenBank/DDBJ databases">
        <title>Global-level population genomics: horizontal gene transfer, symbiosis and evolution in Rhizobia.</title>
        <authorList>
            <person name="Gai Y."/>
        </authorList>
    </citation>
    <scope>NUCLEOTIDE SEQUENCE</scope>
    <source>
        <strain evidence="3">BLR57</strain>
    </source>
</reference>
<gene>
    <name evidence="3" type="ORF">HJB63_23330</name>
</gene>
<dbReference type="NCBIfam" id="NF004513">
    <property type="entry name" value="PRK05854.1"/>
    <property type="match status" value="1"/>
</dbReference>
<evidence type="ECO:0000259" key="2">
    <source>
        <dbReference type="SMART" id="SM00822"/>
    </source>
</evidence>
<dbReference type="PANTHER" id="PTHR43157">
    <property type="entry name" value="PHOSPHATIDYLINOSITOL-GLYCAN BIOSYNTHESIS CLASS F PROTEIN-RELATED"/>
    <property type="match status" value="1"/>
</dbReference>